<gene>
    <name evidence="1" type="ORF">A2733_02640</name>
</gene>
<sequence length="69" mass="7616">MTKLPKYIAKSGQQWTPTEIKSLKSMGGRVPTRVIGLKLQRPVVGVQAKAQEIGMSLKPTNRSPRSKLN</sequence>
<dbReference type="Proteomes" id="UP000178985">
    <property type="component" value="Unassembled WGS sequence"/>
</dbReference>
<evidence type="ECO:0000313" key="1">
    <source>
        <dbReference type="EMBL" id="OGI64122.1"/>
    </source>
</evidence>
<evidence type="ECO:0000313" key="2">
    <source>
        <dbReference type="Proteomes" id="UP000178985"/>
    </source>
</evidence>
<dbReference type="EMBL" id="MFTO01000006">
    <property type="protein sequence ID" value="OGI64122.1"/>
    <property type="molecule type" value="Genomic_DNA"/>
</dbReference>
<comment type="caution">
    <text evidence="1">The sequence shown here is derived from an EMBL/GenBank/DDBJ whole genome shotgun (WGS) entry which is preliminary data.</text>
</comment>
<protein>
    <submittedName>
        <fullName evidence="1">Uncharacterized protein</fullName>
    </submittedName>
</protein>
<proteinExistence type="predicted"/>
<reference evidence="1 2" key="1">
    <citation type="journal article" date="2016" name="Nat. Commun.">
        <title>Thousands of microbial genomes shed light on interconnected biogeochemical processes in an aquifer system.</title>
        <authorList>
            <person name="Anantharaman K."/>
            <person name="Brown C.T."/>
            <person name="Hug L.A."/>
            <person name="Sharon I."/>
            <person name="Castelle C.J."/>
            <person name="Probst A.J."/>
            <person name="Thomas B.C."/>
            <person name="Singh A."/>
            <person name="Wilkins M.J."/>
            <person name="Karaoz U."/>
            <person name="Brodie E.L."/>
            <person name="Williams K.H."/>
            <person name="Hubbard S.S."/>
            <person name="Banfield J.F."/>
        </authorList>
    </citation>
    <scope>NUCLEOTIDE SEQUENCE [LARGE SCALE GENOMIC DNA]</scope>
</reference>
<accession>A0A1F6V3C0</accession>
<dbReference type="AlphaFoldDB" id="A0A1F6V3C0"/>
<name>A0A1F6V3C0_9BACT</name>
<organism evidence="1 2">
    <name type="scientific">Candidatus Nomurabacteria bacterium RIFCSPHIGHO2_01_FULL_40_20</name>
    <dbReference type="NCBI Taxonomy" id="1801738"/>
    <lineage>
        <taxon>Bacteria</taxon>
        <taxon>Candidatus Nomuraibacteriota</taxon>
    </lineage>
</organism>